<dbReference type="RefSeq" id="WP_091137200.1">
    <property type="nucleotide sequence ID" value="NZ_FMVJ01000010.1"/>
</dbReference>
<sequence>MSTVHGQVVCKESGLGVKGLVVAALDVPGPELTTTVTVLSKTRRLASGFTGADGTFLLAFDKTEGESEPINLLVIVSGPEVADQETAPLFVSPKVRPRAANHESYLIQIPEEQLRKSGITSPGIREEDAKPVEVTKRRIIGAAEDNVQISEAETKARGLKIERAASIAKQFNDDFLPKIAERLSRVTGTRAASDTFVRDGASVEGASATVMANDLGSTINDGGDRAPVKVRFALTEAQHDAVAAELSGGKISREALRIVLGKSMLTSELEYTAESPLAVLTRDFSPKERSAAEALGIKIQPPPAETQQPTVPGTTDVLGPNAEALEEGDIDKFLGRLTVNMTSPEEAVLAGLEPKATQGDLSSRMQGLEFRPSPAEDCALYDFSHLQIAFRHVWQEAIDEGVLSLAETAYDQIVKAGGAPSPTTHRDPIRALTKAGEIVFRASASDASSSVPTVLAKAAGNAPPTPPVGRRPFPPVWAGPIDGVFEGTKNPTGEPSDELPDIINELNQRLKEPYSFTTFAANRQERSINFGCLVTYRQRWCPVVYQAGRIAKTLTLAPKEVQRYTKTIRRKTRRAEKEVKNHLVIRKDEMAQTSRLEQDIVSKAQTKTHFEMSAEQSTPGGTGPTSKMSFGREASQNSDQAKKSFRESVIKAAQEFKDEYNVEVTTEESDEYETVETGELSNPNDELAVTFIFYELQRRYRISERLHRLTPVVFVALEMPAPHEINESWIMSHDWILRRVLLDDSFVPALDYLCSRIVGDQVAIEELKTNIIQQRQILAELKQQLKIVRERTASYRSMLEKSMLVTAARRAEGGGGGGGLFGSIVRSIPGIGSAIELSEDAMEAVGDFLNPDQPNVGDNRLDTLKETIQRSIEEERDMLMRVEREVTALNALTESYARLLADNKNQRAMVLRLRIHLKQNITYYMQQIWSHQPPDQMFLELHETPVPRFKDESQYNFGAFEPVEDAMNPYVHRNAGPNEPTKIYEATVISKFSLAGTEPLGKVAHLNEAKGYFGNYAMYALRESNPLTEFMMEPYVLRGFEELTDPDDVGNWTLDEFAEYVVRLKEGLTTLEFNKIKDQLGRQYARLLKSPLRDGEEIIVPTGSLYIEALPASTSLHEGLKRLQRSMEVKLTQENVRSAALRNLLLAHRILNDELDDPDIDKKVVITGIAAGPTVPIDDPN</sequence>
<evidence type="ECO:0000256" key="2">
    <source>
        <dbReference type="SAM" id="MobiDB-lite"/>
    </source>
</evidence>
<dbReference type="OrthoDB" id="1490206at2"/>
<dbReference type="Proteomes" id="UP000199569">
    <property type="component" value="Unassembled WGS sequence"/>
</dbReference>
<reference evidence="3 4" key="1">
    <citation type="submission" date="2016-10" db="EMBL/GenBank/DDBJ databases">
        <authorList>
            <person name="de Groot N.N."/>
        </authorList>
    </citation>
    <scope>NUCLEOTIDE SEQUENCE [LARGE SCALE GENOMIC DNA]</scope>
    <source>
        <strain evidence="3 4">CGMCC 1.7666</strain>
    </source>
</reference>
<evidence type="ECO:0000313" key="3">
    <source>
        <dbReference type="EMBL" id="SCZ01318.1"/>
    </source>
</evidence>
<gene>
    <name evidence="3" type="ORF">SAMN02927923_03426</name>
</gene>
<proteinExistence type="predicted"/>
<dbReference type="STRING" id="549386.SAMN02927923_03426"/>
<dbReference type="AlphaFoldDB" id="A0A1G5KMJ9"/>
<feature type="coiled-coil region" evidence="1">
    <location>
        <begin position="764"/>
        <end position="791"/>
    </location>
</feature>
<accession>A0A1G5KMJ9</accession>
<organism evidence="3 4">
    <name type="scientific">Microvirga guangxiensis</name>
    <dbReference type="NCBI Taxonomy" id="549386"/>
    <lineage>
        <taxon>Bacteria</taxon>
        <taxon>Pseudomonadati</taxon>
        <taxon>Pseudomonadota</taxon>
        <taxon>Alphaproteobacteria</taxon>
        <taxon>Hyphomicrobiales</taxon>
        <taxon>Methylobacteriaceae</taxon>
        <taxon>Microvirga</taxon>
    </lineage>
</organism>
<dbReference type="EMBL" id="FMVJ01000010">
    <property type="protein sequence ID" value="SCZ01318.1"/>
    <property type="molecule type" value="Genomic_DNA"/>
</dbReference>
<keyword evidence="1" id="KW-0175">Coiled coil</keyword>
<evidence type="ECO:0000313" key="4">
    <source>
        <dbReference type="Proteomes" id="UP000199569"/>
    </source>
</evidence>
<feature type="coiled-coil region" evidence="1">
    <location>
        <begin position="865"/>
        <end position="892"/>
    </location>
</feature>
<feature type="region of interest" description="Disordered" evidence="2">
    <location>
        <begin position="610"/>
        <end position="643"/>
    </location>
</feature>
<keyword evidence="4" id="KW-1185">Reference proteome</keyword>
<feature type="compositionally biased region" description="Polar residues" evidence="2">
    <location>
        <begin position="614"/>
        <end position="639"/>
    </location>
</feature>
<name>A0A1G5KMJ9_9HYPH</name>
<protein>
    <submittedName>
        <fullName evidence="3">Uncharacterized protein</fullName>
    </submittedName>
</protein>
<evidence type="ECO:0000256" key="1">
    <source>
        <dbReference type="SAM" id="Coils"/>
    </source>
</evidence>